<organism evidence="1 2">
    <name type="scientific">Lymnaea stagnalis</name>
    <name type="common">Great pond snail</name>
    <name type="synonym">Helix stagnalis</name>
    <dbReference type="NCBI Taxonomy" id="6523"/>
    <lineage>
        <taxon>Eukaryota</taxon>
        <taxon>Metazoa</taxon>
        <taxon>Spiralia</taxon>
        <taxon>Lophotrochozoa</taxon>
        <taxon>Mollusca</taxon>
        <taxon>Gastropoda</taxon>
        <taxon>Heterobranchia</taxon>
        <taxon>Euthyneura</taxon>
        <taxon>Panpulmonata</taxon>
        <taxon>Hygrophila</taxon>
        <taxon>Lymnaeoidea</taxon>
        <taxon>Lymnaeidae</taxon>
        <taxon>Lymnaea</taxon>
    </lineage>
</organism>
<dbReference type="EMBL" id="CAXITT010002386">
    <property type="protein sequence ID" value="CAL1548959.1"/>
    <property type="molecule type" value="Genomic_DNA"/>
</dbReference>
<proteinExistence type="predicted"/>
<name>A0AAV2IVP9_LYMST</name>
<protein>
    <submittedName>
        <fullName evidence="1">Uncharacterized protein</fullName>
    </submittedName>
</protein>
<evidence type="ECO:0000313" key="2">
    <source>
        <dbReference type="Proteomes" id="UP001497497"/>
    </source>
</evidence>
<comment type="caution">
    <text evidence="1">The sequence shown here is derived from an EMBL/GenBank/DDBJ whole genome shotgun (WGS) entry which is preliminary data.</text>
</comment>
<evidence type="ECO:0000313" key="1">
    <source>
        <dbReference type="EMBL" id="CAL1548959.1"/>
    </source>
</evidence>
<sequence>MEESTLRDCEAVLITYLRYIDTGDFAEEMLFCKSL</sequence>
<dbReference type="Proteomes" id="UP001497497">
    <property type="component" value="Unassembled WGS sequence"/>
</dbReference>
<accession>A0AAV2IVP9</accession>
<reference evidence="1 2" key="1">
    <citation type="submission" date="2024-04" db="EMBL/GenBank/DDBJ databases">
        <authorList>
            <consortium name="Genoscope - CEA"/>
            <person name="William W."/>
        </authorList>
    </citation>
    <scope>NUCLEOTIDE SEQUENCE [LARGE SCALE GENOMIC DNA]</scope>
</reference>
<dbReference type="AlphaFoldDB" id="A0AAV2IVP9"/>
<keyword evidence="2" id="KW-1185">Reference proteome</keyword>
<gene>
    <name evidence="1" type="ORF">GSLYS_00022276001</name>
</gene>